<protein>
    <recommendedName>
        <fullName evidence="1">Cysteine-rich CPCC domain-containing protein</fullName>
    </recommendedName>
</protein>
<dbReference type="RefSeq" id="WP_207972819.1">
    <property type="nucleotide sequence ID" value="NZ_CP071795.1"/>
</dbReference>
<dbReference type="Proteomes" id="UP000663935">
    <property type="component" value="Chromosome"/>
</dbReference>
<dbReference type="InterPro" id="IPR025983">
    <property type="entry name" value="Cys_rich_CPCC"/>
</dbReference>
<keyword evidence="3" id="KW-1185">Reference proteome</keyword>
<dbReference type="Pfam" id="PF14206">
    <property type="entry name" value="Cys_rich_CPCC"/>
    <property type="match status" value="1"/>
</dbReference>
<name>A0ABX7T0T9_9FLAO</name>
<accession>A0ABX7T0T9</accession>
<feature type="domain" description="Cysteine-rich CPCC" evidence="1">
    <location>
        <begin position="41"/>
        <end position="73"/>
    </location>
</feature>
<reference evidence="2 3" key="1">
    <citation type="submission" date="2021-03" db="EMBL/GenBank/DDBJ databases">
        <title>Complete genome of Polaribacter_sp.G4M1.</title>
        <authorList>
            <person name="Jeong S.W."/>
            <person name="Bae J.W."/>
        </authorList>
    </citation>
    <scope>NUCLEOTIDE SEQUENCE [LARGE SCALE GENOMIC DNA]</scope>
    <source>
        <strain evidence="2 3">G4M1</strain>
    </source>
</reference>
<evidence type="ECO:0000313" key="2">
    <source>
        <dbReference type="EMBL" id="QTD38698.1"/>
    </source>
</evidence>
<evidence type="ECO:0000313" key="3">
    <source>
        <dbReference type="Proteomes" id="UP000663935"/>
    </source>
</evidence>
<evidence type="ECO:0000259" key="1">
    <source>
        <dbReference type="Pfam" id="PF14206"/>
    </source>
</evidence>
<dbReference type="EMBL" id="CP071795">
    <property type="protein sequence ID" value="QTD38698.1"/>
    <property type="molecule type" value="Genomic_DNA"/>
</dbReference>
<organism evidence="2 3">
    <name type="scientific">Polaribacter batillariae</name>
    <dbReference type="NCBI Taxonomy" id="2808900"/>
    <lineage>
        <taxon>Bacteria</taxon>
        <taxon>Pseudomonadati</taxon>
        <taxon>Bacteroidota</taxon>
        <taxon>Flavobacteriia</taxon>
        <taxon>Flavobacteriales</taxon>
        <taxon>Flavobacteriaceae</taxon>
    </lineage>
</organism>
<gene>
    <name evidence="2" type="ORF">JL193_05375</name>
</gene>
<proteinExistence type="predicted"/>
<sequence length="162" mass="19450">MKKELKNRAKTSHELKILQNYEDRKNLFESYLKQYEELSFICASCGYPTINKPASYEVCSICEWEDNGYNDNQLFRFNHATHEPLTLFEYRINIGEQILSEPKTFFDAKNIILSIKEYENKFDIILEKYYSKKTTKKDKSICEQNFQNLKKELFDNLKIRLK</sequence>